<feature type="transmembrane region" description="Helical" evidence="1">
    <location>
        <begin position="164"/>
        <end position="189"/>
    </location>
</feature>
<proteinExistence type="predicted"/>
<keyword evidence="4" id="KW-1185">Reference proteome</keyword>
<comment type="caution">
    <text evidence="3">The sequence shown here is derived from an EMBL/GenBank/DDBJ whole genome shotgun (WGS) entry which is preliminary data.</text>
</comment>
<feature type="transmembrane region" description="Helical" evidence="1">
    <location>
        <begin position="70"/>
        <end position="87"/>
    </location>
</feature>
<keyword evidence="1" id="KW-1133">Transmembrane helix</keyword>
<name>A0A8T3DEH2_9TELE</name>
<dbReference type="AlphaFoldDB" id="A0A8T3DEH2"/>
<protein>
    <recommendedName>
        <fullName evidence="2">KAP NTPase domain-containing protein</fullName>
    </recommendedName>
</protein>
<dbReference type="Pfam" id="PF07693">
    <property type="entry name" value="KAP_NTPase"/>
    <property type="match status" value="1"/>
</dbReference>
<reference evidence="3" key="1">
    <citation type="submission" date="2021-01" db="EMBL/GenBank/DDBJ databases">
        <authorList>
            <person name="Zahm M."/>
            <person name="Roques C."/>
            <person name="Cabau C."/>
            <person name="Klopp C."/>
            <person name="Donnadieu C."/>
            <person name="Jouanno E."/>
            <person name="Lampietro C."/>
            <person name="Louis A."/>
            <person name="Herpin A."/>
            <person name="Echchiki A."/>
            <person name="Berthelot C."/>
            <person name="Parey E."/>
            <person name="Roest-Crollius H."/>
            <person name="Braasch I."/>
            <person name="Postlethwait J."/>
            <person name="Bobe J."/>
            <person name="Montfort J."/>
            <person name="Bouchez O."/>
            <person name="Begum T."/>
            <person name="Mejri S."/>
            <person name="Adams A."/>
            <person name="Chen W.-J."/>
            <person name="Guiguen Y."/>
        </authorList>
    </citation>
    <scope>NUCLEOTIDE SEQUENCE</scope>
    <source>
        <tissue evidence="3">Blood</tissue>
    </source>
</reference>
<feature type="transmembrane region" description="Helical" evidence="1">
    <location>
        <begin position="209"/>
        <end position="226"/>
    </location>
</feature>
<keyword evidence="1" id="KW-0472">Membrane</keyword>
<dbReference type="InterPro" id="IPR052754">
    <property type="entry name" value="NTPase_KAP_P-loop"/>
</dbReference>
<dbReference type="OrthoDB" id="10015264at2759"/>
<evidence type="ECO:0000313" key="4">
    <source>
        <dbReference type="Proteomes" id="UP000829720"/>
    </source>
</evidence>
<dbReference type="EMBL" id="JAERUA010000011">
    <property type="protein sequence ID" value="KAI1893368.1"/>
    <property type="molecule type" value="Genomic_DNA"/>
</dbReference>
<dbReference type="Proteomes" id="UP000829720">
    <property type="component" value="Unassembled WGS sequence"/>
</dbReference>
<dbReference type="PANTHER" id="PTHR22674:SF6">
    <property type="entry name" value="NTPASE KAP FAMILY P-LOOP DOMAIN-CONTAINING PROTEIN 1"/>
    <property type="match status" value="1"/>
</dbReference>
<dbReference type="PANTHER" id="PTHR22674">
    <property type="entry name" value="NTPASE, KAP FAMILY P-LOOP DOMAIN-CONTAINING 1"/>
    <property type="match status" value="1"/>
</dbReference>
<evidence type="ECO:0000259" key="2">
    <source>
        <dbReference type="Pfam" id="PF07693"/>
    </source>
</evidence>
<gene>
    <name evidence="3" type="ORF">AGOR_G00123020</name>
</gene>
<dbReference type="InterPro" id="IPR011646">
    <property type="entry name" value="KAP_P-loop"/>
</dbReference>
<keyword evidence="1" id="KW-0812">Transmembrane</keyword>
<feature type="domain" description="KAP NTPase" evidence="2">
    <location>
        <begin position="44"/>
        <end position="233"/>
    </location>
</feature>
<evidence type="ECO:0000313" key="3">
    <source>
        <dbReference type="EMBL" id="KAI1893368.1"/>
    </source>
</evidence>
<evidence type="ECO:0000256" key="1">
    <source>
        <dbReference type="SAM" id="Phobius"/>
    </source>
</evidence>
<accession>A0A8T3DEH2</accession>
<organism evidence="3 4">
    <name type="scientific">Albula goreensis</name>
    <dbReference type="NCBI Taxonomy" id="1534307"/>
    <lineage>
        <taxon>Eukaryota</taxon>
        <taxon>Metazoa</taxon>
        <taxon>Chordata</taxon>
        <taxon>Craniata</taxon>
        <taxon>Vertebrata</taxon>
        <taxon>Euteleostomi</taxon>
        <taxon>Actinopterygii</taxon>
        <taxon>Neopterygii</taxon>
        <taxon>Teleostei</taxon>
        <taxon>Albuliformes</taxon>
        <taxon>Albulidae</taxon>
        <taxon>Albula</taxon>
    </lineage>
</organism>
<sequence length="489" mass="56184">MDKKGALLDDIYAYGLSRALIKIAPPATVGLYCQCQNRIETLFKKIKMYMNREADWREQKLKTNIPPQPFLSPLLLLFSMVFLRPVWNMEAEQKRKRVRWIFVRFSAWHFAGSDKLWAGLVIRLFKAINDDFGELFVSVYRATQHPFPKRIDTQSRASWRVRKVCCVPLWIIAAAAATVIVLSCILLYVSGFQARVNGTLTSLSSLESVAIATLGPPAVIFLRFILRIGKNLIYSQDSIIQNKMNKSAVSEQLGFMNKVRKEVSVLIDLIHFMEVFENRKIRVVEDDRQRAAIDHPDGADESNFKNTLWKVFSDSSFELHSLGDRAEVLLEQDGDPELFERFLKVDFRFTVEDTNRLMPWTVNLDHSIKKELARLRGSTSLRDKMKYKTFAPLPFRSLMRMSTEDICKEMQRLNFPEKYQQLLRLNRLDGSSLALGDDGEIKKALQMALGEWISFSTRFLGAKPRSSPLTSNKMITLHGGDIVPSLSER</sequence>